<feature type="domain" description="Serine hydroxymethyltransferase-like" evidence="11">
    <location>
        <begin position="2"/>
        <end position="392"/>
    </location>
</feature>
<evidence type="ECO:0000256" key="10">
    <source>
        <dbReference type="PIRSR" id="PIRSR000412-50"/>
    </source>
</evidence>
<keyword evidence="9" id="KW-0028">Amino-acid biosynthesis</keyword>
<dbReference type="InterPro" id="IPR049943">
    <property type="entry name" value="Ser_HO-MeTrfase-like"/>
</dbReference>
<organism evidence="12 13">
    <name type="scientific">Costertonia aggregata</name>
    <dbReference type="NCBI Taxonomy" id="343403"/>
    <lineage>
        <taxon>Bacteria</taxon>
        <taxon>Pseudomonadati</taxon>
        <taxon>Bacteroidota</taxon>
        <taxon>Flavobacteriia</taxon>
        <taxon>Flavobacteriales</taxon>
        <taxon>Flavobacteriaceae</taxon>
        <taxon>Costertonia</taxon>
    </lineage>
</organism>
<dbReference type="GO" id="GO:0030170">
    <property type="term" value="F:pyridoxal phosphate binding"/>
    <property type="evidence" value="ECO:0007669"/>
    <property type="project" value="UniProtKB-UniRule"/>
</dbReference>
<sequence>MKRDNEIFDLIAAEGERQINGIELIASENFTSPQVMEAAGSVLTNKYAEGYPGKRYYGGCEVVDKVEQLAIDRAKALFGAVYANVQPHSGSQANAAVYHACLKPGDTILGFDLSHGGHLTHGSPVNFSGRLYHPVFYGVEEDTGVLDYDKIQEIATKEKPKMIIAGASAYSRDMDFERFREIADSVNAILLADISHPSGLIAKGILNDPIPHCHIVTTTTHKTLRGPRGGLILMGEDFENPFGIRLKNGNLRKMSALLDLAVFPGNQGGPLEHIIAAKAIAFGEALSDDFLAYMLQVKENAAAMASAFVAKDYKIISGGTDNHMMLIDLRNKNITGKDAEKALVKADITANKNMVPFDDKSPFVTSGIRFGTPAITTRGLKASDMKIIVDLIDEVLTNPDDENKIKEVKRKVNEMMASKPLFNTEAEMPLMENR</sequence>
<feature type="binding site" evidence="9">
    <location>
        <begin position="361"/>
        <end position="363"/>
    </location>
    <ligand>
        <name>(6S)-5,6,7,8-tetrahydrofolate</name>
        <dbReference type="ChEBI" id="CHEBI:57453"/>
    </ligand>
</feature>
<evidence type="ECO:0000256" key="9">
    <source>
        <dbReference type="HAMAP-Rule" id="MF_00051"/>
    </source>
</evidence>
<dbReference type="CDD" id="cd00378">
    <property type="entry name" value="SHMT"/>
    <property type="match status" value="1"/>
</dbReference>
<dbReference type="Pfam" id="PF00464">
    <property type="entry name" value="SHMT"/>
    <property type="match status" value="1"/>
</dbReference>
<dbReference type="FunFam" id="3.40.640.10:FF:000001">
    <property type="entry name" value="Serine hydroxymethyltransferase"/>
    <property type="match status" value="1"/>
</dbReference>
<dbReference type="InterPro" id="IPR015422">
    <property type="entry name" value="PyrdxlP-dep_Trfase_small"/>
</dbReference>
<dbReference type="GO" id="GO:0032259">
    <property type="term" value="P:methylation"/>
    <property type="evidence" value="ECO:0007669"/>
    <property type="project" value="UniProtKB-KW"/>
</dbReference>
<evidence type="ECO:0000313" key="13">
    <source>
        <dbReference type="Proteomes" id="UP000509302"/>
    </source>
</evidence>
<dbReference type="KEGG" id="cagg:HYG79_00140"/>
<dbReference type="UniPathway" id="UPA00193"/>
<reference evidence="12 13" key="1">
    <citation type="journal article" date="2006" name="Int. J. Syst. Evol. Microbiol.">
        <title>Costertonia aggregata gen. nov., sp. nov., a mesophilic marine bacterium of the family Flavobacteriaceae, isolated from a mature biofilm.</title>
        <authorList>
            <person name="Kwon K.K."/>
            <person name="Lee Y.K."/>
            <person name="Lee H.K."/>
        </authorList>
    </citation>
    <scope>NUCLEOTIDE SEQUENCE [LARGE SCALE GENOMIC DNA]</scope>
    <source>
        <strain evidence="12 13">KCCM 42265</strain>
    </source>
</reference>
<evidence type="ECO:0000256" key="3">
    <source>
        <dbReference type="ARBA" id="ARBA00006376"/>
    </source>
</evidence>
<dbReference type="InterPro" id="IPR019798">
    <property type="entry name" value="Ser_HO-MeTrfase_PLP_BS"/>
</dbReference>
<dbReference type="EC" id="2.1.2.1" evidence="9"/>
<feature type="binding site" evidence="9">
    <location>
        <begin position="117"/>
        <end position="119"/>
    </location>
    <ligand>
        <name>(6S)-5,6,7,8-tetrahydrofolate</name>
        <dbReference type="ChEBI" id="CHEBI:57453"/>
    </ligand>
</feature>
<keyword evidence="7 9" id="KW-0808">Transferase</keyword>
<dbReference type="PIRSF" id="PIRSF000412">
    <property type="entry name" value="SHMT"/>
    <property type="match status" value="1"/>
</dbReference>
<dbReference type="SUPFAM" id="SSF53383">
    <property type="entry name" value="PLP-dependent transferases"/>
    <property type="match status" value="1"/>
</dbReference>
<dbReference type="RefSeq" id="WP_179240160.1">
    <property type="nucleotide sequence ID" value="NZ_CP058595.1"/>
</dbReference>
<dbReference type="InterPro" id="IPR039429">
    <property type="entry name" value="SHMT-like_dom"/>
</dbReference>
<dbReference type="HAMAP" id="MF_00051">
    <property type="entry name" value="SHMT"/>
    <property type="match status" value="1"/>
</dbReference>
<comment type="cofactor">
    <cofactor evidence="1 9 10">
        <name>pyridoxal 5'-phosphate</name>
        <dbReference type="ChEBI" id="CHEBI:597326"/>
    </cofactor>
</comment>
<dbReference type="Gene3D" id="3.90.1150.10">
    <property type="entry name" value="Aspartate Aminotransferase, domain 1"/>
    <property type="match status" value="1"/>
</dbReference>
<evidence type="ECO:0000256" key="5">
    <source>
        <dbReference type="ARBA" id="ARBA00022490"/>
    </source>
</evidence>
<protein>
    <recommendedName>
        <fullName evidence="9">Serine hydroxymethyltransferase</fullName>
        <shortName evidence="9">SHMT</shortName>
        <shortName evidence="9">Serine methylase</shortName>
        <ecNumber evidence="9">2.1.2.1</ecNumber>
    </recommendedName>
</protein>
<dbReference type="EMBL" id="CP058595">
    <property type="protein sequence ID" value="QLG43823.1"/>
    <property type="molecule type" value="Genomic_DNA"/>
</dbReference>
<dbReference type="PROSITE" id="PS00096">
    <property type="entry name" value="SHMT"/>
    <property type="match status" value="1"/>
</dbReference>
<dbReference type="GO" id="GO:0008168">
    <property type="term" value="F:methyltransferase activity"/>
    <property type="evidence" value="ECO:0007669"/>
    <property type="project" value="UniProtKB-KW"/>
</dbReference>
<keyword evidence="13" id="KW-1185">Reference proteome</keyword>
<comment type="catalytic activity">
    <reaction evidence="9">
        <text>(6R)-5,10-methylene-5,6,7,8-tetrahydrofolate + glycine + H2O = (6S)-5,6,7,8-tetrahydrofolate + L-serine</text>
        <dbReference type="Rhea" id="RHEA:15481"/>
        <dbReference type="ChEBI" id="CHEBI:15377"/>
        <dbReference type="ChEBI" id="CHEBI:15636"/>
        <dbReference type="ChEBI" id="CHEBI:33384"/>
        <dbReference type="ChEBI" id="CHEBI:57305"/>
        <dbReference type="ChEBI" id="CHEBI:57453"/>
        <dbReference type="EC" id="2.1.2.1"/>
    </reaction>
</comment>
<evidence type="ECO:0000256" key="4">
    <source>
        <dbReference type="ARBA" id="ARBA00011738"/>
    </source>
</evidence>
<dbReference type="GO" id="GO:0005829">
    <property type="term" value="C:cytosol"/>
    <property type="evidence" value="ECO:0007669"/>
    <property type="project" value="TreeGrafter"/>
</dbReference>
<proteinExistence type="inferred from homology"/>
<evidence type="ECO:0000256" key="1">
    <source>
        <dbReference type="ARBA" id="ARBA00001933"/>
    </source>
</evidence>
<feature type="binding site" evidence="9">
    <location>
        <position position="113"/>
    </location>
    <ligand>
        <name>(6S)-5,6,7,8-tetrahydrofolate</name>
        <dbReference type="ChEBI" id="CHEBI:57453"/>
    </ligand>
</feature>
<comment type="subcellular location">
    <subcellularLocation>
        <location evidence="2 9">Cytoplasm</location>
    </subcellularLocation>
</comment>
<dbReference type="PANTHER" id="PTHR11680">
    <property type="entry name" value="SERINE HYDROXYMETHYLTRANSFERASE"/>
    <property type="match status" value="1"/>
</dbReference>
<comment type="subunit">
    <text evidence="4 9">Homodimer.</text>
</comment>
<evidence type="ECO:0000256" key="6">
    <source>
        <dbReference type="ARBA" id="ARBA00022563"/>
    </source>
</evidence>
<accession>A0A7H9AKD7</accession>
<dbReference type="InterPro" id="IPR015421">
    <property type="entry name" value="PyrdxlP-dep_Trfase_major"/>
</dbReference>
<dbReference type="UniPathway" id="UPA00288">
    <property type="reaction ID" value="UER01023"/>
</dbReference>
<feature type="site" description="Plays an important role in substrate specificity" evidence="9">
    <location>
        <position position="221"/>
    </location>
</feature>
<gene>
    <name evidence="9" type="primary">glyA</name>
    <name evidence="12" type="ORF">HYG79_00140</name>
</gene>
<keyword evidence="8 9" id="KW-0663">Pyridoxal phosphate</keyword>
<evidence type="ECO:0000313" key="12">
    <source>
        <dbReference type="EMBL" id="QLG43823.1"/>
    </source>
</evidence>
<keyword evidence="6 9" id="KW-0554">One-carbon metabolism</keyword>
<feature type="modified residue" description="N6-(pyridoxal phosphate)lysine" evidence="9 10">
    <location>
        <position position="222"/>
    </location>
</feature>
<keyword evidence="5 9" id="KW-0963">Cytoplasm</keyword>
<name>A0A7H9AKD7_9FLAO</name>
<dbReference type="NCBIfam" id="NF000586">
    <property type="entry name" value="PRK00011.1"/>
    <property type="match status" value="1"/>
</dbReference>
<comment type="similarity">
    <text evidence="3 9">Belongs to the SHMT family.</text>
</comment>
<dbReference type="Proteomes" id="UP000509302">
    <property type="component" value="Chromosome"/>
</dbReference>
<comment type="pathway">
    <text evidence="9">One-carbon metabolism; tetrahydrofolate interconversion.</text>
</comment>
<dbReference type="AlphaFoldDB" id="A0A7H9AKD7"/>
<keyword evidence="12" id="KW-0489">Methyltransferase</keyword>
<dbReference type="InterPro" id="IPR015424">
    <property type="entry name" value="PyrdxlP-dep_Trfase"/>
</dbReference>
<dbReference type="PANTHER" id="PTHR11680:SF35">
    <property type="entry name" value="SERINE HYDROXYMETHYLTRANSFERASE 1"/>
    <property type="match status" value="1"/>
</dbReference>
<dbReference type="GO" id="GO:0004372">
    <property type="term" value="F:glycine hydroxymethyltransferase activity"/>
    <property type="evidence" value="ECO:0007669"/>
    <property type="project" value="UniProtKB-UniRule"/>
</dbReference>
<evidence type="ECO:0000259" key="11">
    <source>
        <dbReference type="Pfam" id="PF00464"/>
    </source>
</evidence>
<dbReference type="InterPro" id="IPR001085">
    <property type="entry name" value="Ser_HO-MeTrfase"/>
</dbReference>
<dbReference type="GO" id="GO:0035999">
    <property type="term" value="P:tetrahydrofolate interconversion"/>
    <property type="evidence" value="ECO:0007669"/>
    <property type="project" value="UniProtKB-UniRule"/>
</dbReference>
<evidence type="ECO:0000256" key="7">
    <source>
        <dbReference type="ARBA" id="ARBA00022679"/>
    </source>
</evidence>
<dbReference type="GO" id="GO:0019264">
    <property type="term" value="P:glycine biosynthetic process from serine"/>
    <property type="evidence" value="ECO:0007669"/>
    <property type="project" value="UniProtKB-UniRule"/>
</dbReference>
<comment type="pathway">
    <text evidence="9">Amino-acid biosynthesis; glycine biosynthesis; glycine from L-serine: step 1/1.</text>
</comment>
<comment type="function">
    <text evidence="9">Catalyzes the reversible interconversion of serine and glycine with tetrahydrofolate (THF) serving as the one-carbon carrier. This reaction serves as the major source of one-carbon groups required for the biosynthesis of purines, thymidylate, methionine, and other important biomolecules. Also exhibits THF-independent aldolase activity toward beta-hydroxyamino acids, producing glycine and aldehydes, via a retro-aldol mechanism.</text>
</comment>
<dbReference type="Gene3D" id="3.40.640.10">
    <property type="entry name" value="Type I PLP-dependent aspartate aminotransferase-like (Major domain)"/>
    <property type="match status" value="1"/>
</dbReference>
<evidence type="ECO:0000256" key="2">
    <source>
        <dbReference type="ARBA" id="ARBA00004496"/>
    </source>
</evidence>
<comment type="caution">
    <text evidence="9">Lacks conserved residue(s) required for the propagation of feature annotation.</text>
</comment>
<evidence type="ECO:0000256" key="8">
    <source>
        <dbReference type="ARBA" id="ARBA00022898"/>
    </source>
</evidence>